<comment type="subcellular location">
    <subcellularLocation>
        <location evidence="1">Cell membrane</location>
        <topology evidence="1">Multi-pass membrane protein</topology>
    </subcellularLocation>
</comment>
<name>A0A6B0YZM9_9CHLR</name>
<accession>A0A6B0YZM9</accession>
<feature type="transmembrane region" description="Helical" evidence="5">
    <location>
        <begin position="317"/>
        <end position="339"/>
    </location>
</feature>
<feature type="transmembrane region" description="Helical" evidence="5">
    <location>
        <begin position="180"/>
        <end position="197"/>
    </location>
</feature>
<evidence type="ECO:0000256" key="4">
    <source>
        <dbReference type="ARBA" id="ARBA00023136"/>
    </source>
</evidence>
<evidence type="ECO:0000256" key="1">
    <source>
        <dbReference type="ARBA" id="ARBA00004651"/>
    </source>
</evidence>
<feature type="transmembrane region" description="Helical" evidence="5">
    <location>
        <begin position="26"/>
        <end position="49"/>
    </location>
</feature>
<keyword evidence="2 5" id="KW-0812">Transmembrane</keyword>
<keyword evidence="4 5" id="KW-0472">Membrane</keyword>
<dbReference type="InterPro" id="IPR011701">
    <property type="entry name" value="MFS"/>
</dbReference>
<dbReference type="EMBL" id="VXRG01000167">
    <property type="protein sequence ID" value="MXY95655.1"/>
    <property type="molecule type" value="Genomic_DNA"/>
</dbReference>
<dbReference type="Pfam" id="PF07690">
    <property type="entry name" value="MFS_1"/>
    <property type="match status" value="1"/>
</dbReference>
<dbReference type="PANTHER" id="PTHR43129:SF1">
    <property type="entry name" value="FOSMIDOMYCIN RESISTANCE PROTEIN"/>
    <property type="match status" value="1"/>
</dbReference>
<gene>
    <name evidence="7" type="ORF">F4Y42_19635</name>
</gene>
<dbReference type="PANTHER" id="PTHR43129">
    <property type="entry name" value="FOSMIDOMYCIN RESISTANCE PROTEIN"/>
    <property type="match status" value="1"/>
</dbReference>
<evidence type="ECO:0000256" key="2">
    <source>
        <dbReference type="ARBA" id="ARBA00022692"/>
    </source>
</evidence>
<feature type="domain" description="Major facilitator superfamily (MFS) profile" evidence="6">
    <location>
        <begin position="25"/>
        <end position="405"/>
    </location>
</feature>
<evidence type="ECO:0000256" key="5">
    <source>
        <dbReference type="SAM" id="Phobius"/>
    </source>
</evidence>
<evidence type="ECO:0000256" key="3">
    <source>
        <dbReference type="ARBA" id="ARBA00022989"/>
    </source>
</evidence>
<feature type="transmembrane region" description="Helical" evidence="5">
    <location>
        <begin position="150"/>
        <end position="174"/>
    </location>
</feature>
<dbReference type="InterPro" id="IPR020846">
    <property type="entry name" value="MFS_dom"/>
</dbReference>
<feature type="transmembrane region" description="Helical" evidence="5">
    <location>
        <begin position="376"/>
        <end position="400"/>
    </location>
</feature>
<reference evidence="7" key="1">
    <citation type="submission" date="2019-09" db="EMBL/GenBank/DDBJ databases">
        <title>Characterisation of the sponge microbiome using genome-centric metagenomics.</title>
        <authorList>
            <person name="Engelberts J.P."/>
            <person name="Robbins S.J."/>
            <person name="De Goeij J.M."/>
            <person name="Aranda M."/>
            <person name="Bell S.C."/>
            <person name="Webster N.S."/>
        </authorList>
    </citation>
    <scope>NUCLEOTIDE SEQUENCE</scope>
    <source>
        <strain evidence="7">SB0664_bin_27</strain>
    </source>
</reference>
<feature type="transmembrane region" description="Helical" evidence="5">
    <location>
        <begin position="294"/>
        <end position="311"/>
    </location>
</feature>
<feature type="transmembrane region" description="Helical" evidence="5">
    <location>
        <begin position="262"/>
        <end position="282"/>
    </location>
</feature>
<dbReference type="SUPFAM" id="SSF103473">
    <property type="entry name" value="MFS general substrate transporter"/>
    <property type="match status" value="1"/>
</dbReference>
<proteinExistence type="predicted"/>
<dbReference type="AlphaFoldDB" id="A0A6B0YZM9"/>
<evidence type="ECO:0000259" key="6">
    <source>
        <dbReference type="PROSITE" id="PS50850"/>
    </source>
</evidence>
<feature type="transmembrane region" description="Helical" evidence="5">
    <location>
        <begin position="89"/>
        <end position="106"/>
    </location>
</feature>
<dbReference type="InterPro" id="IPR036259">
    <property type="entry name" value="MFS_trans_sf"/>
</dbReference>
<dbReference type="CDD" id="cd17478">
    <property type="entry name" value="MFS_FsR"/>
    <property type="match status" value="1"/>
</dbReference>
<sequence>MSSDVNVGALPPASTAPAVKLDKFKLGVLSFGHLIGDMYYATLIPLWPLLIDRMSLSLTDVGFFTSLTSFMLMPVQPFIGWLVDRFPRAWFMILGLIGAAIGMSFIGLAPTYTLLMVCVVFGRFSNAIFHPHAAMMVRATSGGRHGTAMSIFAFAGNIGIAVGPLLSVGIVTLFGLESTYLMIPFGLIAAAAIYYFIGVDVPKESPASASKDENGSALASAAQTFVGPLLLLAVLMTFRAAIWGGFRTFLPIFLVDSRAVTLLIGGLGLSALSLFGALGGLLGGHLSDRYSGSWVIALSLLISAVTIFAFVRTDGVLSLLMLIVAGMSLFASQPVATVLAQELAPDRMAMASGVMMGMVWGIGALFVTPIGMLGDIFGLNASMYALAVLAALTGLGSFLLPEFRQRYGNRLRGIFQTPTT</sequence>
<dbReference type="PROSITE" id="PS50850">
    <property type="entry name" value="MFS"/>
    <property type="match status" value="1"/>
</dbReference>
<organism evidence="7">
    <name type="scientific">Caldilineaceae bacterium SB0664_bin_27</name>
    <dbReference type="NCBI Taxonomy" id="2605260"/>
    <lineage>
        <taxon>Bacteria</taxon>
        <taxon>Bacillati</taxon>
        <taxon>Chloroflexota</taxon>
        <taxon>Caldilineae</taxon>
        <taxon>Caldilineales</taxon>
        <taxon>Caldilineaceae</taxon>
    </lineage>
</organism>
<dbReference type="GO" id="GO:0022857">
    <property type="term" value="F:transmembrane transporter activity"/>
    <property type="evidence" value="ECO:0007669"/>
    <property type="project" value="InterPro"/>
</dbReference>
<evidence type="ECO:0000313" key="7">
    <source>
        <dbReference type="EMBL" id="MXY95655.1"/>
    </source>
</evidence>
<feature type="transmembrane region" description="Helical" evidence="5">
    <location>
        <begin position="218"/>
        <end position="242"/>
    </location>
</feature>
<keyword evidence="3 5" id="KW-1133">Transmembrane helix</keyword>
<feature type="transmembrane region" description="Helical" evidence="5">
    <location>
        <begin position="351"/>
        <end position="370"/>
    </location>
</feature>
<comment type="caution">
    <text evidence="7">The sequence shown here is derived from an EMBL/GenBank/DDBJ whole genome shotgun (WGS) entry which is preliminary data.</text>
</comment>
<dbReference type="Gene3D" id="1.20.1250.20">
    <property type="entry name" value="MFS general substrate transporter like domains"/>
    <property type="match status" value="2"/>
</dbReference>
<feature type="transmembrane region" description="Helical" evidence="5">
    <location>
        <begin position="61"/>
        <end position="82"/>
    </location>
</feature>
<protein>
    <submittedName>
        <fullName evidence="7">MFS transporter</fullName>
    </submittedName>
</protein>
<dbReference type="GO" id="GO:0005886">
    <property type="term" value="C:plasma membrane"/>
    <property type="evidence" value="ECO:0007669"/>
    <property type="project" value="UniProtKB-SubCell"/>
</dbReference>